<gene>
    <name evidence="1" type="ORF">RFI_15333</name>
</gene>
<evidence type="ECO:0008006" key="3">
    <source>
        <dbReference type="Google" id="ProtNLM"/>
    </source>
</evidence>
<dbReference type="OMA" id="FVQWSGH"/>
<dbReference type="EMBL" id="ASPP01011227">
    <property type="protein sequence ID" value="ETO21870.1"/>
    <property type="molecule type" value="Genomic_DNA"/>
</dbReference>
<name>X6N6J5_RETFI</name>
<sequence>MSEEKEKDIPSSTHVSESTVLNANIDKVWELVHDCTFPFSGLVKQVKKDSSGGPCKSLFVFCYKLLKSKGTSQTIQIVELSELKHFVTYSIVMSEPRFVFFTIFLIFEKKSSLLCVFSVKYSSATHTIKLFPVTVPVGGAEAQTFIQWETDFSNDAKIDVIEDSRFKKREAFSDLAKALKGGHHEKTSK</sequence>
<dbReference type="SUPFAM" id="SSF55961">
    <property type="entry name" value="Bet v1-like"/>
    <property type="match status" value="1"/>
</dbReference>
<dbReference type="OrthoDB" id="10255646at2759"/>
<evidence type="ECO:0000313" key="1">
    <source>
        <dbReference type="EMBL" id="ETO21870.1"/>
    </source>
</evidence>
<accession>X6N6J5</accession>
<dbReference type="PANTHER" id="PTHR39332">
    <property type="entry name" value="BLL4707 PROTEIN"/>
    <property type="match status" value="1"/>
</dbReference>
<proteinExistence type="predicted"/>
<dbReference type="AlphaFoldDB" id="X6N6J5"/>
<evidence type="ECO:0000313" key="2">
    <source>
        <dbReference type="Proteomes" id="UP000023152"/>
    </source>
</evidence>
<dbReference type="Proteomes" id="UP000023152">
    <property type="component" value="Unassembled WGS sequence"/>
</dbReference>
<dbReference type="InterPro" id="IPR023393">
    <property type="entry name" value="START-like_dom_sf"/>
</dbReference>
<reference evidence="1 2" key="1">
    <citation type="journal article" date="2013" name="Curr. Biol.">
        <title>The Genome of the Foraminiferan Reticulomyxa filosa.</title>
        <authorList>
            <person name="Glockner G."/>
            <person name="Hulsmann N."/>
            <person name="Schleicher M."/>
            <person name="Noegel A.A."/>
            <person name="Eichinger L."/>
            <person name="Gallinger C."/>
            <person name="Pawlowski J."/>
            <person name="Sierra R."/>
            <person name="Euteneuer U."/>
            <person name="Pillet L."/>
            <person name="Moustafa A."/>
            <person name="Platzer M."/>
            <person name="Groth M."/>
            <person name="Szafranski K."/>
            <person name="Schliwa M."/>
        </authorList>
    </citation>
    <scope>NUCLEOTIDE SEQUENCE [LARGE SCALE GENOMIC DNA]</scope>
</reference>
<dbReference type="Gene3D" id="3.30.530.20">
    <property type="match status" value="1"/>
</dbReference>
<keyword evidence="2" id="KW-1185">Reference proteome</keyword>
<comment type="caution">
    <text evidence="1">The sequence shown here is derived from an EMBL/GenBank/DDBJ whole genome shotgun (WGS) entry which is preliminary data.</text>
</comment>
<protein>
    <recommendedName>
        <fullName evidence="3">Bet v I/Major latex protein domain-containing protein</fullName>
    </recommendedName>
</protein>
<dbReference type="PANTHER" id="PTHR39332:SF7">
    <property type="entry name" value="SRPBCC FAMILY PROTEIN"/>
    <property type="match status" value="1"/>
</dbReference>
<organism evidence="1 2">
    <name type="scientific">Reticulomyxa filosa</name>
    <dbReference type="NCBI Taxonomy" id="46433"/>
    <lineage>
        <taxon>Eukaryota</taxon>
        <taxon>Sar</taxon>
        <taxon>Rhizaria</taxon>
        <taxon>Retaria</taxon>
        <taxon>Foraminifera</taxon>
        <taxon>Monothalamids</taxon>
        <taxon>Reticulomyxidae</taxon>
        <taxon>Reticulomyxa</taxon>
    </lineage>
</organism>